<gene>
    <name evidence="4" type="ORF">GH714_042711</name>
</gene>
<dbReference type="InterPro" id="IPR000944">
    <property type="entry name" value="Tscrpt_reg_Rrf2"/>
</dbReference>
<dbReference type="InterPro" id="IPR036388">
    <property type="entry name" value="WH-like_DNA-bd_sf"/>
</dbReference>
<dbReference type="PROSITE" id="PS01332">
    <property type="entry name" value="HTH_RRF2_1"/>
    <property type="match status" value="1"/>
</dbReference>
<reference evidence="4 5" key="1">
    <citation type="journal article" date="2020" name="Mol. Plant">
        <title>The Chromosome-Based Rubber Tree Genome Provides New Insights into Spurge Genome Evolution and Rubber Biosynthesis.</title>
        <authorList>
            <person name="Liu J."/>
            <person name="Shi C."/>
            <person name="Shi C.C."/>
            <person name="Li W."/>
            <person name="Zhang Q.J."/>
            <person name="Zhang Y."/>
            <person name="Li K."/>
            <person name="Lu H.F."/>
            <person name="Shi C."/>
            <person name="Zhu S.T."/>
            <person name="Xiao Z.Y."/>
            <person name="Nan H."/>
            <person name="Yue Y."/>
            <person name="Zhu X.G."/>
            <person name="Wu Y."/>
            <person name="Hong X.N."/>
            <person name="Fan G.Y."/>
            <person name="Tong Y."/>
            <person name="Zhang D."/>
            <person name="Mao C.L."/>
            <person name="Liu Y.L."/>
            <person name="Hao S.J."/>
            <person name="Liu W.Q."/>
            <person name="Lv M.Q."/>
            <person name="Zhang H.B."/>
            <person name="Liu Y."/>
            <person name="Hu-Tang G.R."/>
            <person name="Wang J.P."/>
            <person name="Wang J.H."/>
            <person name="Sun Y.H."/>
            <person name="Ni S.B."/>
            <person name="Chen W.B."/>
            <person name="Zhang X.C."/>
            <person name="Jiao Y.N."/>
            <person name="Eichler E.E."/>
            <person name="Li G.H."/>
            <person name="Liu X."/>
            <person name="Gao L.Z."/>
        </authorList>
    </citation>
    <scope>NUCLEOTIDE SEQUENCE [LARGE SCALE GENOMIC DNA]</scope>
    <source>
        <strain evidence="5">cv. GT1</strain>
        <tissue evidence="4">Leaf</tissue>
    </source>
</reference>
<feature type="domain" description="Aminotransferase class V" evidence="3">
    <location>
        <begin position="104"/>
        <end position="243"/>
    </location>
</feature>
<dbReference type="Gene3D" id="1.10.10.10">
    <property type="entry name" value="Winged helix-like DNA-binding domain superfamily/Winged helix DNA-binding domain"/>
    <property type="match status" value="1"/>
</dbReference>
<dbReference type="InterPro" id="IPR015422">
    <property type="entry name" value="PyrdxlP-dep_Trfase_small"/>
</dbReference>
<dbReference type="PROSITE" id="PS51197">
    <property type="entry name" value="HTH_RRF2_2"/>
    <property type="match status" value="1"/>
</dbReference>
<comment type="similarity">
    <text evidence="2">Belongs to the class-V pyridoxal-phosphate-dependent aminotransferase family. NifS/IscS subfamily.</text>
</comment>
<name>A0A6A6JZQ0_HEVBR</name>
<sequence length="446" mass="46792">MLMTTRLRYAVMFMVGLLNQGQPGGAFKPKRASSIADKQSLSEGYLERVITSLKSKGLVKSTRGPGGGYSLGMPPEHITLDLLLDSVGDKIRMVRVVNGDDGYIYADYNATAAVSAPVRHKLGNELLFGGFYNPSSVHKLGQKARGVIEDARGTVINRLDAAGYDVVFTSSGTEANNLVFRSSADCKHIISAIEHPSVMNAAVNPTIIPVSGSGVISLDALDGILSSLNGEKALVSVMLANNEACGKIPVSVLELGADFVTISSHKIGGIPGAGALLFNSKNVGVEPMIFGGLQEKGLRAGTENVAAICSLSIALDGIQTCVGEMAAVRQMRDLLERKISEFVPECVIFGRDVDRLPNTTCVSMPGVSKELQVMGFDSHKVAIGVGSACSSGKPGASHVLSALGASDECAQSAIRISLGPGVTDDQICKIADCWYGIYSNFHAAVN</sequence>
<evidence type="ECO:0000256" key="2">
    <source>
        <dbReference type="ARBA" id="ARBA00006490"/>
    </source>
</evidence>
<dbReference type="Gene3D" id="3.40.640.10">
    <property type="entry name" value="Type I PLP-dependent aspartate aminotransferase-like (Major domain)"/>
    <property type="match status" value="2"/>
</dbReference>
<organism evidence="4 5">
    <name type="scientific">Hevea brasiliensis</name>
    <name type="common">Para rubber tree</name>
    <name type="synonym">Siphonia brasiliensis</name>
    <dbReference type="NCBI Taxonomy" id="3981"/>
    <lineage>
        <taxon>Eukaryota</taxon>
        <taxon>Viridiplantae</taxon>
        <taxon>Streptophyta</taxon>
        <taxon>Embryophyta</taxon>
        <taxon>Tracheophyta</taxon>
        <taxon>Spermatophyta</taxon>
        <taxon>Magnoliopsida</taxon>
        <taxon>eudicotyledons</taxon>
        <taxon>Gunneridae</taxon>
        <taxon>Pentapetalae</taxon>
        <taxon>rosids</taxon>
        <taxon>fabids</taxon>
        <taxon>Malpighiales</taxon>
        <taxon>Euphorbiaceae</taxon>
        <taxon>Crotonoideae</taxon>
        <taxon>Micrandreae</taxon>
        <taxon>Hevea</taxon>
    </lineage>
</organism>
<evidence type="ECO:0000256" key="1">
    <source>
        <dbReference type="ARBA" id="ARBA00001933"/>
    </source>
</evidence>
<dbReference type="InterPro" id="IPR030489">
    <property type="entry name" value="TR_Rrf2-type_CS"/>
</dbReference>
<comment type="cofactor">
    <cofactor evidence="1">
        <name>pyridoxal 5'-phosphate</name>
        <dbReference type="ChEBI" id="CHEBI:597326"/>
    </cofactor>
</comment>
<accession>A0A6A6JZQ0</accession>
<keyword evidence="5" id="KW-1185">Reference proteome</keyword>
<evidence type="ECO:0000313" key="4">
    <source>
        <dbReference type="EMBL" id="KAF2281887.1"/>
    </source>
</evidence>
<evidence type="ECO:0000259" key="3">
    <source>
        <dbReference type="Pfam" id="PF00266"/>
    </source>
</evidence>
<comment type="caution">
    <text evidence="4">The sequence shown here is derived from an EMBL/GenBank/DDBJ whole genome shotgun (WGS) entry which is preliminary data.</text>
</comment>
<dbReference type="Gene3D" id="3.90.1150.10">
    <property type="entry name" value="Aspartate Aminotransferase, domain 1"/>
    <property type="match status" value="1"/>
</dbReference>
<feature type="domain" description="Aminotransferase class V" evidence="3">
    <location>
        <begin position="244"/>
        <end position="427"/>
    </location>
</feature>
<dbReference type="PANTHER" id="PTHR11601:SF34">
    <property type="entry name" value="CYSTEINE DESULFURASE"/>
    <property type="match status" value="1"/>
</dbReference>
<dbReference type="PANTHER" id="PTHR11601">
    <property type="entry name" value="CYSTEINE DESULFURYLASE FAMILY MEMBER"/>
    <property type="match status" value="1"/>
</dbReference>
<protein>
    <recommendedName>
        <fullName evidence="3">Aminotransferase class V domain-containing protein</fullName>
    </recommendedName>
</protein>
<dbReference type="AlphaFoldDB" id="A0A6A6JZQ0"/>
<dbReference type="Pfam" id="PF02082">
    <property type="entry name" value="Rrf2"/>
    <property type="match status" value="1"/>
</dbReference>
<dbReference type="InterPro" id="IPR015421">
    <property type="entry name" value="PyrdxlP-dep_Trfase_major"/>
</dbReference>
<dbReference type="SUPFAM" id="SSF46785">
    <property type="entry name" value="Winged helix' DNA-binding domain"/>
    <property type="match status" value="1"/>
</dbReference>
<dbReference type="EMBL" id="JAAGAX010000511">
    <property type="protein sequence ID" value="KAF2281887.1"/>
    <property type="molecule type" value="Genomic_DNA"/>
</dbReference>
<evidence type="ECO:0000313" key="5">
    <source>
        <dbReference type="Proteomes" id="UP000467840"/>
    </source>
</evidence>
<dbReference type="InterPro" id="IPR000192">
    <property type="entry name" value="Aminotrans_V_dom"/>
</dbReference>
<dbReference type="Proteomes" id="UP000467840">
    <property type="component" value="Unassembled WGS sequence"/>
</dbReference>
<dbReference type="InterPro" id="IPR015424">
    <property type="entry name" value="PyrdxlP-dep_Trfase"/>
</dbReference>
<dbReference type="SUPFAM" id="SSF53383">
    <property type="entry name" value="PLP-dependent transferases"/>
    <property type="match status" value="1"/>
</dbReference>
<proteinExistence type="inferred from homology"/>
<dbReference type="InterPro" id="IPR036390">
    <property type="entry name" value="WH_DNA-bd_sf"/>
</dbReference>
<dbReference type="Pfam" id="PF00266">
    <property type="entry name" value="Aminotran_5"/>
    <property type="match status" value="2"/>
</dbReference>